<reference evidence="2" key="1">
    <citation type="submission" date="2021-01" db="EMBL/GenBank/DDBJ databases">
        <authorList>
            <person name="Lovell J.T."/>
            <person name="Bentley N."/>
            <person name="Bhattarai G."/>
            <person name="Jenkins J.W."/>
            <person name="Sreedasyam A."/>
            <person name="Alarcon Y."/>
            <person name="Bock C."/>
            <person name="Boston L."/>
            <person name="Carlson J."/>
            <person name="Cervantes K."/>
            <person name="Clermont K."/>
            <person name="Krom N."/>
            <person name="Kubenka K."/>
            <person name="Mamidi S."/>
            <person name="Mattison C."/>
            <person name="Monteros M."/>
            <person name="Pisani C."/>
            <person name="Plott C."/>
            <person name="Rajasekar S."/>
            <person name="Rhein H.S."/>
            <person name="Rohla C."/>
            <person name="Song M."/>
            <person name="Hilaire R.S."/>
            <person name="Shu S."/>
            <person name="Wells L."/>
            <person name="Wang X."/>
            <person name="Webber J."/>
            <person name="Heerema R.J."/>
            <person name="Klein P."/>
            <person name="Conner P."/>
            <person name="Grauke L."/>
            <person name="Grimwood J."/>
            <person name="Schmutz J."/>
            <person name="Randall J.J."/>
        </authorList>
    </citation>
    <scope>NUCLEOTIDE SEQUENCE</scope>
    <source>
        <tissue evidence="2">Leaf</tissue>
    </source>
</reference>
<organism evidence="2 3">
    <name type="scientific">Carya illinoinensis</name>
    <name type="common">Pecan</name>
    <dbReference type="NCBI Taxonomy" id="32201"/>
    <lineage>
        <taxon>Eukaryota</taxon>
        <taxon>Viridiplantae</taxon>
        <taxon>Streptophyta</taxon>
        <taxon>Embryophyta</taxon>
        <taxon>Tracheophyta</taxon>
        <taxon>Spermatophyta</taxon>
        <taxon>Magnoliopsida</taxon>
        <taxon>eudicotyledons</taxon>
        <taxon>Gunneridae</taxon>
        <taxon>Pentapetalae</taxon>
        <taxon>rosids</taxon>
        <taxon>fabids</taxon>
        <taxon>Fagales</taxon>
        <taxon>Juglandaceae</taxon>
        <taxon>Carya</taxon>
    </lineage>
</organism>
<evidence type="ECO:0000259" key="1">
    <source>
        <dbReference type="Pfam" id="PF07859"/>
    </source>
</evidence>
<dbReference type="EMBL" id="CM031827">
    <property type="protein sequence ID" value="KAG6719475.1"/>
    <property type="molecule type" value="Genomic_DNA"/>
</dbReference>
<protein>
    <recommendedName>
        <fullName evidence="1">Alpha/beta hydrolase fold-3 domain-containing protein</fullName>
    </recommendedName>
</protein>
<dbReference type="InterPro" id="IPR013094">
    <property type="entry name" value="AB_hydrolase_3"/>
</dbReference>
<gene>
    <name evidence="2" type="ORF">I3842_03G007700</name>
</gene>
<dbReference type="Pfam" id="PF07859">
    <property type="entry name" value="Abhydrolase_3"/>
    <property type="match status" value="1"/>
</dbReference>
<dbReference type="InterPro" id="IPR050466">
    <property type="entry name" value="Carboxylest/Gibb_receptor"/>
</dbReference>
<evidence type="ECO:0000313" key="3">
    <source>
        <dbReference type="Proteomes" id="UP000811246"/>
    </source>
</evidence>
<dbReference type="GO" id="GO:0009860">
    <property type="term" value="P:pollen tube growth"/>
    <property type="evidence" value="ECO:0007669"/>
    <property type="project" value="TreeGrafter"/>
</dbReference>
<sequence>MSSTPQCVAERDGIRPKPNLTWKTKLLLKAMSWIVQPSLRPNMTVNRRLVNFFDLKVPQSPSPHPRSDGIASSDTIVDPSRNLWFRLFNPIHPTTGGNEVVGMPVIVFYHGGGFILGHANSMAMDIMARRLARELHAIVLSVDYRLAPEHRFPCQYEDGFDALRFIDEMDSRDLPASADLGRCFLAGESAGGNLAHHVAVRAGEYDFKRVNLLGLIAIQPFFGGEERVESEMEFSQGPVLSLELTDWFWKAFLPEGSDRDHSAANVFGPNKVDISGLRFPPTLLFVGGCDPLRDWEIRYCEGLKKSGKQVYLVDYPNAVHGFASFNDTSEASLFLSEVKDFMQKQMAKLTR</sequence>
<name>A0A922FGV4_CARIL</name>
<proteinExistence type="predicted"/>
<dbReference type="AlphaFoldDB" id="A0A922FGV4"/>
<evidence type="ECO:0000313" key="2">
    <source>
        <dbReference type="EMBL" id="KAG6719475.1"/>
    </source>
</evidence>
<dbReference type="GO" id="GO:0052689">
    <property type="term" value="F:carboxylic ester hydrolase activity"/>
    <property type="evidence" value="ECO:0007669"/>
    <property type="project" value="TreeGrafter"/>
</dbReference>
<dbReference type="PANTHER" id="PTHR23024">
    <property type="entry name" value="ARYLACETAMIDE DEACETYLASE"/>
    <property type="match status" value="1"/>
</dbReference>
<dbReference type="Proteomes" id="UP000811246">
    <property type="component" value="Chromosome 3"/>
</dbReference>
<feature type="domain" description="Alpha/beta hydrolase fold-3" evidence="1">
    <location>
        <begin position="106"/>
        <end position="323"/>
    </location>
</feature>
<accession>A0A922FGV4</accession>
<comment type="caution">
    <text evidence="2">The sequence shown here is derived from an EMBL/GenBank/DDBJ whole genome shotgun (WGS) entry which is preliminary data.</text>
</comment>
<dbReference type="PANTHER" id="PTHR23024:SF24">
    <property type="entry name" value="ALPHA_BETA HYDROLASE FOLD-3 DOMAIN-CONTAINING PROTEIN"/>
    <property type="match status" value="1"/>
</dbReference>